<comment type="caution">
    <text evidence="3">The sequence shown here is derived from an EMBL/GenBank/DDBJ whole genome shotgun (WGS) entry which is preliminary data.</text>
</comment>
<feature type="domain" description="SnoaL-like" evidence="2">
    <location>
        <begin position="31"/>
        <end position="151"/>
    </location>
</feature>
<reference evidence="3 4" key="1">
    <citation type="submission" date="2024-01" db="EMBL/GenBank/DDBJ databases">
        <title>Characterization of antibiotic resistant novel bacterial strains and their environmental applications.</title>
        <authorList>
            <person name="Manzoor S."/>
            <person name="Abbas S."/>
            <person name="Arshad M."/>
            <person name="Ahmed I."/>
        </authorList>
    </citation>
    <scope>NUCLEOTIDE SEQUENCE [LARGE SCALE GENOMIC DNA]</scope>
    <source>
        <strain evidence="3 4">NCCP-602</strain>
    </source>
</reference>
<evidence type="ECO:0000259" key="2">
    <source>
        <dbReference type="Pfam" id="PF13474"/>
    </source>
</evidence>
<name>A0ABN0SNV8_9MICO</name>
<dbReference type="Gene3D" id="3.10.450.50">
    <property type="match status" value="1"/>
</dbReference>
<evidence type="ECO:0000256" key="1">
    <source>
        <dbReference type="SAM" id="MobiDB-lite"/>
    </source>
</evidence>
<dbReference type="SUPFAM" id="SSF54427">
    <property type="entry name" value="NTF2-like"/>
    <property type="match status" value="1"/>
</dbReference>
<evidence type="ECO:0000313" key="3">
    <source>
        <dbReference type="EMBL" id="GAA0036113.1"/>
    </source>
</evidence>
<evidence type="ECO:0000313" key="4">
    <source>
        <dbReference type="Proteomes" id="UP001498238"/>
    </source>
</evidence>
<dbReference type="InterPro" id="IPR032710">
    <property type="entry name" value="NTF2-like_dom_sf"/>
</dbReference>
<dbReference type="Pfam" id="PF13474">
    <property type="entry name" value="SnoaL_3"/>
    <property type="match status" value="1"/>
</dbReference>
<organism evidence="3 4">
    <name type="scientific">Brevibacterium metallidurans</name>
    <dbReference type="NCBI Taxonomy" id="1482676"/>
    <lineage>
        <taxon>Bacteria</taxon>
        <taxon>Bacillati</taxon>
        <taxon>Actinomycetota</taxon>
        <taxon>Actinomycetes</taxon>
        <taxon>Micrococcales</taxon>
        <taxon>Brevibacteriaceae</taxon>
        <taxon>Brevibacterium</taxon>
    </lineage>
</organism>
<gene>
    <name evidence="3" type="ORF">NCCP602_20740</name>
</gene>
<dbReference type="InterPro" id="IPR037401">
    <property type="entry name" value="SnoaL-like"/>
</dbReference>
<feature type="compositionally biased region" description="Basic and acidic residues" evidence="1">
    <location>
        <begin position="181"/>
        <end position="192"/>
    </location>
</feature>
<proteinExistence type="predicted"/>
<dbReference type="EMBL" id="BAAAAF010000007">
    <property type="protein sequence ID" value="GAA0036113.1"/>
    <property type="molecule type" value="Genomic_DNA"/>
</dbReference>
<dbReference type="Proteomes" id="UP001498238">
    <property type="component" value="Unassembled WGS sequence"/>
</dbReference>
<keyword evidence="4" id="KW-1185">Reference proteome</keyword>
<feature type="region of interest" description="Disordered" evidence="1">
    <location>
        <begin position="153"/>
        <end position="192"/>
    </location>
</feature>
<protein>
    <recommendedName>
        <fullName evidence="2">SnoaL-like domain-containing protein</fullName>
    </recommendedName>
</protein>
<accession>A0ABN0SNV8</accession>
<feature type="compositionally biased region" description="Polar residues" evidence="1">
    <location>
        <begin position="167"/>
        <end position="178"/>
    </location>
</feature>
<sequence length="192" mass="20269">MPTMTETSSQPYAETPAAVQLIAATPTAESVTAAAAAIVAAFAATDTDAYFAGFAEEASFIFHPEDHRLNSRAEYEETWRGWLADGWSVVDCVSSDPLVQTFPGGAVFSHTVDTTVETGDGRESYRERESIVFRHLGDGRLIAIHEHLSTVPDVGSTSAGSVAPDDSVTSDGSGTAASARTGDEPRTQAVDR</sequence>